<gene>
    <name evidence="1" type="ORF">IFM12276_34770</name>
</gene>
<dbReference type="RefSeq" id="WP_281873288.1">
    <property type="nucleotide sequence ID" value="NZ_AP026978.1"/>
</dbReference>
<reference evidence="1 2" key="1">
    <citation type="submission" date="2022-11" db="EMBL/GenBank/DDBJ databases">
        <title>Genome Sequencing of Nocardia sp. ON39_IFM12276 and assembly.</title>
        <authorList>
            <person name="Shimojima M."/>
            <person name="Toyokawa M."/>
            <person name="Uesaka K."/>
        </authorList>
    </citation>
    <scope>NUCLEOTIDE SEQUENCE [LARGE SCALE GENOMIC DNA]</scope>
    <source>
        <strain evidence="1 2">IFM 12276</strain>
    </source>
</reference>
<evidence type="ECO:0000313" key="2">
    <source>
        <dbReference type="Proteomes" id="UP001317870"/>
    </source>
</evidence>
<accession>A0ABN6U5L8</accession>
<keyword evidence="2" id="KW-1185">Reference proteome</keyword>
<dbReference type="EMBL" id="AP026978">
    <property type="protein sequence ID" value="BDU00449.1"/>
    <property type="molecule type" value="Genomic_DNA"/>
</dbReference>
<protein>
    <recommendedName>
        <fullName evidence="3">GNAT family N-acetyltransferase</fullName>
    </recommendedName>
</protein>
<organism evidence="1 2">
    <name type="scientific">Nocardia sputorum</name>
    <dbReference type="NCBI Taxonomy" id="2984338"/>
    <lineage>
        <taxon>Bacteria</taxon>
        <taxon>Bacillati</taxon>
        <taxon>Actinomycetota</taxon>
        <taxon>Actinomycetes</taxon>
        <taxon>Mycobacteriales</taxon>
        <taxon>Nocardiaceae</taxon>
        <taxon>Nocardia</taxon>
    </lineage>
</organism>
<evidence type="ECO:0000313" key="1">
    <source>
        <dbReference type="EMBL" id="BDU00449.1"/>
    </source>
</evidence>
<sequence length="123" mass="13703">MDPALLPDELRADRRLHVSAADYPLRQVNPVTGYRTSLYRAGRDADFLGWIHLVNGNTTAGYIYIQRPLFGPALGDSRYVIMDVLPELLGPLLKILQSDEPLQISFYQGSADAEASSFLEHKA</sequence>
<name>A0ABN6U5L8_9NOCA</name>
<evidence type="ECO:0008006" key="3">
    <source>
        <dbReference type="Google" id="ProtNLM"/>
    </source>
</evidence>
<proteinExistence type="predicted"/>
<dbReference type="Proteomes" id="UP001317870">
    <property type="component" value="Chromosome"/>
</dbReference>